<dbReference type="PANTHER" id="PTHR42820">
    <property type="entry name" value="SHORT-CHAIN DEHYDROGENASE REDUCTASE"/>
    <property type="match status" value="1"/>
</dbReference>
<dbReference type="EMBL" id="UINC01022280">
    <property type="protein sequence ID" value="SVA91571.1"/>
    <property type="molecule type" value="Genomic_DNA"/>
</dbReference>
<dbReference type="SUPFAM" id="SSF51735">
    <property type="entry name" value="NAD(P)-binding Rossmann-fold domains"/>
    <property type="match status" value="1"/>
</dbReference>
<dbReference type="PRINTS" id="PR00080">
    <property type="entry name" value="SDRFAMILY"/>
</dbReference>
<dbReference type="FunFam" id="3.40.50.720:FF:000084">
    <property type="entry name" value="Short-chain dehydrogenase reductase"/>
    <property type="match status" value="1"/>
</dbReference>
<protein>
    <recommendedName>
        <fullName evidence="2">3-alpha-hydroxysteroid dehydrogenase</fullName>
    </recommendedName>
</protein>
<dbReference type="AlphaFoldDB" id="A0A381ZRH3"/>
<proteinExistence type="predicted"/>
<organism evidence="1">
    <name type="scientific">marine metagenome</name>
    <dbReference type="NCBI Taxonomy" id="408172"/>
    <lineage>
        <taxon>unclassified sequences</taxon>
        <taxon>metagenomes</taxon>
        <taxon>ecological metagenomes</taxon>
    </lineage>
</organism>
<name>A0A381ZRH3_9ZZZZ</name>
<dbReference type="PROSITE" id="PS00061">
    <property type="entry name" value="ADH_SHORT"/>
    <property type="match status" value="1"/>
</dbReference>
<dbReference type="InterPro" id="IPR036291">
    <property type="entry name" value="NAD(P)-bd_dom_sf"/>
</dbReference>
<dbReference type="Pfam" id="PF13561">
    <property type="entry name" value="adh_short_C2"/>
    <property type="match status" value="1"/>
</dbReference>
<evidence type="ECO:0000313" key="1">
    <source>
        <dbReference type="EMBL" id="SVA91571.1"/>
    </source>
</evidence>
<dbReference type="PANTHER" id="PTHR42820:SF1">
    <property type="entry name" value="SHORT-CHAIN DEHYDROGENASE_REDUCTASE FAMILY PROTEIN"/>
    <property type="match status" value="1"/>
</dbReference>
<dbReference type="InterPro" id="IPR002347">
    <property type="entry name" value="SDR_fam"/>
</dbReference>
<dbReference type="PRINTS" id="PR00081">
    <property type="entry name" value="GDHRDH"/>
</dbReference>
<reference evidence="1" key="1">
    <citation type="submission" date="2018-05" db="EMBL/GenBank/DDBJ databases">
        <authorList>
            <person name="Lanie J.A."/>
            <person name="Ng W.-L."/>
            <person name="Kazmierczak K.M."/>
            <person name="Andrzejewski T.M."/>
            <person name="Davidsen T.M."/>
            <person name="Wayne K.J."/>
            <person name="Tettelin H."/>
            <person name="Glass J.I."/>
            <person name="Rusch D."/>
            <person name="Podicherti R."/>
            <person name="Tsui H.-C.T."/>
            <person name="Winkler M.E."/>
        </authorList>
    </citation>
    <scope>NUCLEOTIDE SEQUENCE</scope>
</reference>
<evidence type="ECO:0008006" key="2">
    <source>
        <dbReference type="Google" id="ProtNLM"/>
    </source>
</evidence>
<sequence>MGKLSNKVAIVTGAARGIGAAIAKKFQDEGANVVLTDILEEELKKTGNSMSGDNLYLKHDVSKNQDWVNVVNRTIKKYKKIDILVNNAGRLLFQTLLETSEKEFKEVHEVNVLGVFLGMKNIGHEMVQSKSGSIINIASSSGIEGSNGLLAYTGSKFAIRGMSKVAALELGPLGVRVNSVYPAGMNTVMGNPGNLPQEQADEAFKQFPAQRIGHPTEVANAVTFLASDESSYCMGTELLVDGGMTSGRYYFNAPGAPKID</sequence>
<dbReference type="InterPro" id="IPR020904">
    <property type="entry name" value="Sc_DH/Rdtase_CS"/>
</dbReference>
<dbReference type="NCBIfam" id="NF005559">
    <property type="entry name" value="PRK07231.1"/>
    <property type="match status" value="1"/>
</dbReference>
<gene>
    <name evidence="1" type="ORF">METZ01_LOCUS144425</name>
</gene>
<accession>A0A381ZRH3</accession>
<dbReference type="Gene3D" id="3.40.50.720">
    <property type="entry name" value="NAD(P)-binding Rossmann-like Domain"/>
    <property type="match status" value="1"/>
</dbReference>